<dbReference type="Proteomes" id="UP000637628">
    <property type="component" value="Unassembled WGS sequence"/>
</dbReference>
<accession>A0ABQ3Z1Q7</accession>
<evidence type="ECO:0008006" key="6">
    <source>
        <dbReference type="Google" id="ProtNLM"/>
    </source>
</evidence>
<dbReference type="InterPro" id="IPR011043">
    <property type="entry name" value="Gal_Oxase/kelch_b-propeller"/>
</dbReference>
<dbReference type="InterPro" id="IPR015915">
    <property type="entry name" value="Kelch-typ_b-propeller"/>
</dbReference>
<reference evidence="4 5" key="1">
    <citation type="submission" date="2021-01" db="EMBL/GenBank/DDBJ databases">
        <title>Whole genome shotgun sequence of Actinoplanes durhamensis NBRC 14914.</title>
        <authorList>
            <person name="Komaki H."/>
            <person name="Tamura T."/>
        </authorList>
    </citation>
    <scope>NUCLEOTIDE SEQUENCE [LARGE SCALE GENOMIC DNA]</scope>
    <source>
        <strain evidence="4 5">NBRC 14914</strain>
    </source>
</reference>
<name>A0ABQ3Z1Q7_9ACTN</name>
<dbReference type="PANTHER" id="PTHR46344">
    <property type="entry name" value="OS02G0202900 PROTEIN"/>
    <property type="match status" value="1"/>
</dbReference>
<keyword evidence="2" id="KW-0677">Repeat</keyword>
<evidence type="ECO:0000313" key="5">
    <source>
        <dbReference type="Proteomes" id="UP000637628"/>
    </source>
</evidence>
<evidence type="ECO:0000256" key="2">
    <source>
        <dbReference type="ARBA" id="ARBA00022737"/>
    </source>
</evidence>
<dbReference type="SUPFAM" id="SSF117281">
    <property type="entry name" value="Kelch motif"/>
    <property type="match status" value="1"/>
</dbReference>
<protein>
    <recommendedName>
        <fullName evidence="6">Galactose oxidase</fullName>
    </recommendedName>
</protein>
<comment type="caution">
    <text evidence="4">The sequence shown here is derived from an EMBL/GenBank/DDBJ whole genome shotgun (WGS) entry which is preliminary data.</text>
</comment>
<organism evidence="4 5">
    <name type="scientific">Paractinoplanes durhamensis</name>
    <dbReference type="NCBI Taxonomy" id="113563"/>
    <lineage>
        <taxon>Bacteria</taxon>
        <taxon>Bacillati</taxon>
        <taxon>Actinomycetota</taxon>
        <taxon>Actinomycetes</taxon>
        <taxon>Micromonosporales</taxon>
        <taxon>Micromonosporaceae</taxon>
        <taxon>Paractinoplanes</taxon>
    </lineage>
</organism>
<dbReference type="Pfam" id="PF24681">
    <property type="entry name" value="Kelch_KLHDC2_KLHL20_DRC7"/>
    <property type="match status" value="1"/>
</dbReference>
<dbReference type="PANTHER" id="PTHR46344:SF27">
    <property type="entry name" value="KELCH REPEAT SUPERFAMILY PROTEIN"/>
    <property type="match status" value="1"/>
</dbReference>
<dbReference type="Gene3D" id="2.120.10.80">
    <property type="entry name" value="Kelch-type beta propeller"/>
    <property type="match status" value="1"/>
</dbReference>
<evidence type="ECO:0000256" key="1">
    <source>
        <dbReference type="ARBA" id="ARBA00022441"/>
    </source>
</evidence>
<proteinExistence type="predicted"/>
<keyword evidence="1" id="KW-0880">Kelch repeat</keyword>
<evidence type="ECO:0000313" key="4">
    <source>
        <dbReference type="EMBL" id="GIE03772.1"/>
    </source>
</evidence>
<keyword evidence="3" id="KW-0732">Signal</keyword>
<gene>
    <name evidence="4" type="ORF">Adu01nite_51220</name>
</gene>
<keyword evidence="5" id="KW-1185">Reference proteome</keyword>
<dbReference type="SUPFAM" id="SSF50965">
    <property type="entry name" value="Galactose oxidase, central domain"/>
    <property type="match status" value="1"/>
</dbReference>
<feature type="signal peptide" evidence="3">
    <location>
        <begin position="1"/>
        <end position="18"/>
    </location>
</feature>
<dbReference type="EMBL" id="BOML01000040">
    <property type="protein sequence ID" value="GIE03772.1"/>
    <property type="molecule type" value="Genomic_DNA"/>
</dbReference>
<feature type="chain" id="PRO_5045791442" description="Galactose oxidase" evidence="3">
    <location>
        <begin position="19"/>
        <end position="391"/>
    </location>
</feature>
<sequence>MGRFAMAGASLIAVAAGAAVLATKVTKSAPPPWTAAVEKLPAAPLAARRDVSGVWTGSELLVWGGFAGNQAHEKFFADGAAYRPGTRSWRKLPAAPLGARSEAQAVWTGTEMIVWGGSDARHSQFGVVDGAAYNPRTDKWRRIAAAPGRGRTGGQALMAGGKMVVFGGNGVLGADMSKTTLVYDPRADAWTTFPTPGRVFAAAPSGDTLVLAEYADDGRLAVTQVGLDGSELARTPAPVGDKAVERVGLAAAGGKVYLALTDQAPETWVAVGTLSDGVLLPGWAPVTTSHAAPAPNEISTGYTGLTALLSPDLLLLAGLPDVTMLDPRSGRVQLSESTYQEAGFCGVSGAVVWTGAQLLSWGGQTCRPEGPPVTADGLSLTVAALPAPSRG</sequence>
<evidence type="ECO:0000256" key="3">
    <source>
        <dbReference type="SAM" id="SignalP"/>
    </source>
</evidence>